<proteinExistence type="predicted"/>
<name>A0A511H6W4_9BACT</name>
<evidence type="ECO:0000313" key="5">
    <source>
        <dbReference type="Proteomes" id="UP000321224"/>
    </source>
</evidence>
<dbReference type="PANTHER" id="PTHR42923:SF3">
    <property type="entry name" value="PROTOPORPHYRINOGEN OXIDASE"/>
    <property type="match status" value="1"/>
</dbReference>
<dbReference type="Gene3D" id="3.90.660.50">
    <property type="match status" value="1"/>
</dbReference>
<dbReference type="Proteomes" id="UP000321224">
    <property type="component" value="Unassembled WGS sequence"/>
</dbReference>
<sequence>MKAPRVAVIGGGLGGLSAAALLARGGCAVTLFERSKHLGGRGQTSDVEGFRFNLGAHALYQGGAGMRVLGELGVKPPGGMPGAGSYLLSGGRLRTMPRGLVSMLTTDALGLPGKLELAKLLAGLGRVDLAPLANITTRDWVEQHLTNADARAFILALVRVMTYCADVDAMSAQSAVAQLQAKPAVLYVDGGWSTLVSELETRARDAGTRLELSARVSAVLLAEAGPRVRGVRLADGTEHAADAVVVAGGPGDIAALLPADALLAHDAARAVPVKAATLELGLSRLPRPDALFALGTDGPWYASVHSAVAKLAPEGGAMVHVMQYLGGRGPEASEARLEKVMDALQPGWRASVVARRYRPSLLVSHWLPTAQTGGLCGRPSVEVPHVPGLYRVGDWVGPEGLLAEASFASAESVARALVPSQQVASRRAVGR</sequence>
<feature type="domain" description="Amine oxidase" evidence="1">
    <location>
        <begin position="13"/>
        <end position="417"/>
    </location>
</feature>
<dbReference type="Pfam" id="PF01593">
    <property type="entry name" value="Amino_oxidase"/>
    <property type="match status" value="1"/>
</dbReference>
<dbReference type="EMBL" id="BJVY01000004">
    <property type="protein sequence ID" value="GEL69245.1"/>
    <property type="molecule type" value="Genomic_DNA"/>
</dbReference>
<gene>
    <name evidence="2" type="ORF">MVI01_10290</name>
    <name evidence="3" type="ORF">SAMN04488504_10698</name>
</gene>
<evidence type="ECO:0000259" key="1">
    <source>
        <dbReference type="Pfam" id="PF01593"/>
    </source>
</evidence>
<evidence type="ECO:0000313" key="3">
    <source>
        <dbReference type="EMBL" id="SDE34770.1"/>
    </source>
</evidence>
<dbReference type="InterPro" id="IPR002937">
    <property type="entry name" value="Amino_oxidase"/>
</dbReference>
<keyword evidence="4" id="KW-1185">Reference proteome</keyword>
<dbReference type="GO" id="GO:0016491">
    <property type="term" value="F:oxidoreductase activity"/>
    <property type="evidence" value="ECO:0007669"/>
    <property type="project" value="InterPro"/>
</dbReference>
<evidence type="ECO:0000313" key="4">
    <source>
        <dbReference type="Proteomes" id="UP000198717"/>
    </source>
</evidence>
<comment type="caution">
    <text evidence="2">The sequence shown here is derived from an EMBL/GenBank/DDBJ whole genome shotgun (WGS) entry which is preliminary data.</text>
</comment>
<dbReference type="EMBL" id="FNAJ01000006">
    <property type="protein sequence ID" value="SDE34770.1"/>
    <property type="molecule type" value="Genomic_DNA"/>
</dbReference>
<dbReference type="PANTHER" id="PTHR42923">
    <property type="entry name" value="PROTOPORPHYRINOGEN OXIDASE"/>
    <property type="match status" value="1"/>
</dbReference>
<dbReference type="InterPro" id="IPR050464">
    <property type="entry name" value="Zeta_carotene_desat/Oxidored"/>
</dbReference>
<dbReference type="Proteomes" id="UP000198717">
    <property type="component" value="Unassembled WGS sequence"/>
</dbReference>
<dbReference type="PRINTS" id="PR00419">
    <property type="entry name" value="ADXRDTASE"/>
</dbReference>
<dbReference type="AlphaFoldDB" id="A0A511H6W4"/>
<dbReference type="SUPFAM" id="SSF51905">
    <property type="entry name" value="FAD/NAD(P)-binding domain"/>
    <property type="match status" value="1"/>
</dbReference>
<dbReference type="Gene3D" id="3.50.50.60">
    <property type="entry name" value="FAD/NAD(P)-binding domain"/>
    <property type="match status" value="1"/>
</dbReference>
<organism evidence="2 5">
    <name type="scientific">Myxococcus virescens</name>
    <dbReference type="NCBI Taxonomy" id="83456"/>
    <lineage>
        <taxon>Bacteria</taxon>
        <taxon>Pseudomonadati</taxon>
        <taxon>Myxococcota</taxon>
        <taxon>Myxococcia</taxon>
        <taxon>Myxococcales</taxon>
        <taxon>Cystobacterineae</taxon>
        <taxon>Myxococcaceae</taxon>
        <taxon>Myxococcus</taxon>
    </lineage>
</organism>
<dbReference type="RefSeq" id="WP_090490977.1">
    <property type="nucleotide sequence ID" value="NZ_BJVY01000004.1"/>
</dbReference>
<protein>
    <submittedName>
        <fullName evidence="2 3">Dehydrogenase</fullName>
    </submittedName>
</protein>
<evidence type="ECO:0000313" key="2">
    <source>
        <dbReference type="EMBL" id="GEL69245.1"/>
    </source>
</evidence>
<dbReference type="InterPro" id="IPR036188">
    <property type="entry name" value="FAD/NAD-bd_sf"/>
</dbReference>
<reference evidence="3 4" key="1">
    <citation type="submission" date="2016-10" db="EMBL/GenBank/DDBJ databases">
        <authorList>
            <person name="Varghese N."/>
            <person name="Submissions S."/>
        </authorList>
    </citation>
    <scope>NUCLEOTIDE SEQUENCE [LARGE SCALE GENOMIC DNA]</scope>
    <source>
        <strain evidence="3 4">DSM 2260</strain>
    </source>
</reference>
<accession>A0A511H6W4</accession>
<reference evidence="2 5" key="2">
    <citation type="submission" date="2019-07" db="EMBL/GenBank/DDBJ databases">
        <title>Whole genome shotgun sequence of Myxococcus virescens NBRC 100334.</title>
        <authorList>
            <person name="Hosoyama A."/>
            <person name="Uohara A."/>
            <person name="Ohji S."/>
            <person name="Ichikawa N."/>
        </authorList>
    </citation>
    <scope>NUCLEOTIDE SEQUENCE [LARGE SCALE GENOMIC DNA]</scope>
    <source>
        <strain evidence="2 5">NBRC 100334</strain>
    </source>
</reference>